<keyword evidence="2" id="KW-0472">Membrane</keyword>
<protein>
    <submittedName>
        <fullName evidence="3">Uncharacterized protein</fullName>
    </submittedName>
</protein>
<name>A0ABQ9XLF1_9EUKA</name>
<feature type="region of interest" description="Disordered" evidence="1">
    <location>
        <begin position="81"/>
        <end position="103"/>
    </location>
</feature>
<accession>A0ABQ9XLF1</accession>
<evidence type="ECO:0000256" key="1">
    <source>
        <dbReference type="SAM" id="MobiDB-lite"/>
    </source>
</evidence>
<proteinExistence type="predicted"/>
<gene>
    <name evidence="3" type="ORF">BLNAU_11721</name>
</gene>
<comment type="caution">
    <text evidence="3">The sequence shown here is derived from an EMBL/GenBank/DDBJ whole genome shotgun (WGS) entry which is preliminary data.</text>
</comment>
<feature type="transmembrane region" description="Helical" evidence="2">
    <location>
        <begin position="38"/>
        <end position="61"/>
    </location>
</feature>
<keyword evidence="2" id="KW-1133">Transmembrane helix</keyword>
<evidence type="ECO:0000256" key="2">
    <source>
        <dbReference type="SAM" id="Phobius"/>
    </source>
</evidence>
<keyword evidence="2" id="KW-0812">Transmembrane</keyword>
<feature type="compositionally biased region" description="Basic and acidic residues" evidence="1">
    <location>
        <begin position="9"/>
        <end position="26"/>
    </location>
</feature>
<dbReference type="Proteomes" id="UP001281761">
    <property type="component" value="Unassembled WGS sequence"/>
</dbReference>
<evidence type="ECO:0000313" key="4">
    <source>
        <dbReference type="Proteomes" id="UP001281761"/>
    </source>
</evidence>
<feature type="region of interest" description="Disordered" evidence="1">
    <location>
        <begin position="1"/>
        <end position="26"/>
    </location>
</feature>
<keyword evidence="4" id="KW-1185">Reference proteome</keyword>
<evidence type="ECO:0000313" key="3">
    <source>
        <dbReference type="EMBL" id="KAK2953258.1"/>
    </source>
</evidence>
<dbReference type="EMBL" id="JARBJD010000093">
    <property type="protein sequence ID" value="KAK2953258.1"/>
    <property type="molecule type" value="Genomic_DNA"/>
</dbReference>
<sequence length="103" mass="11778">MPGRDESEENPKPDPEDPKPDLDEKKAMSKEMKKLLSWLIPLLASLLLALVVVIVLAVLIVHFHRRWNRVKFQPMDKDMDDLKAWDPPPVAELPTDCVPDNIS</sequence>
<organism evidence="3 4">
    <name type="scientific">Blattamonas nauphoetae</name>
    <dbReference type="NCBI Taxonomy" id="2049346"/>
    <lineage>
        <taxon>Eukaryota</taxon>
        <taxon>Metamonada</taxon>
        <taxon>Preaxostyla</taxon>
        <taxon>Oxymonadida</taxon>
        <taxon>Blattamonas</taxon>
    </lineage>
</organism>
<reference evidence="3 4" key="1">
    <citation type="journal article" date="2022" name="bioRxiv">
        <title>Genomics of Preaxostyla Flagellates Illuminates Evolutionary Transitions and the Path Towards Mitochondrial Loss.</title>
        <authorList>
            <person name="Novak L.V.F."/>
            <person name="Treitli S.C."/>
            <person name="Pyrih J."/>
            <person name="Halakuc P."/>
            <person name="Pipaliya S.V."/>
            <person name="Vacek V."/>
            <person name="Brzon O."/>
            <person name="Soukal P."/>
            <person name="Eme L."/>
            <person name="Dacks J.B."/>
            <person name="Karnkowska A."/>
            <person name="Elias M."/>
            <person name="Hampl V."/>
        </authorList>
    </citation>
    <scope>NUCLEOTIDE SEQUENCE [LARGE SCALE GENOMIC DNA]</scope>
    <source>
        <strain evidence="3">NAU3</strain>
        <tissue evidence="3">Gut</tissue>
    </source>
</reference>